<name>A0A0D6MJ92_9PROT</name>
<comment type="subcellular location">
    <subcellularLocation>
        <location evidence="1">Cell membrane</location>
        <topology evidence="1">Multi-pass membrane protein</topology>
    </subcellularLocation>
</comment>
<feature type="transmembrane region" description="Helical" evidence="14">
    <location>
        <begin position="45"/>
        <end position="64"/>
    </location>
</feature>
<evidence type="ECO:0000256" key="8">
    <source>
        <dbReference type="ARBA" id="ARBA00023136"/>
    </source>
</evidence>
<dbReference type="RefSeq" id="WP_048847567.1">
    <property type="nucleotide sequence ID" value="NZ_BALE01000010.1"/>
</dbReference>
<keyword evidence="8 14" id="KW-0472">Membrane</keyword>
<evidence type="ECO:0000256" key="6">
    <source>
        <dbReference type="ARBA" id="ARBA00022692"/>
    </source>
</evidence>
<dbReference type="STRING" id="1231623.Tasa_010_072"/>
<dbReference type="GO" id="GO:0015078">
    <property type="term" value="F:proton transmembrane transporter activity"/>
    <property type="evidence" value="ECO:0007669"/>
    <property type="project" value="TreeGrafter"/>
</dbReference>
<comment type="similarity">
    <text evidence="2">Belongs to the cytochrome c oxidase bacterial subunit 4 family.</text>
</comment>
<evidence type="ECO:0000256" key="5">
    <source>
        <dbReference type="ARBA" id="ARBA00022475"/>
    </source>
</evidence>
<evidence type="ECO:0000313" key="16">
    <source>
        <dbReference type="Proteomes" id="UP000032679"/>
    </source>
</evidence>
<feature type="transmembrane region" description="Helical" evidence="14">
    <location>
        <begin position="20"/>
        <end position="39"/>
    </location>
</feature>
<dbReference type="Proteomes" id="UP000032679">
    <property type="component" value="Unassembled WGS sequence"/>
</dbReference>
<keyword evidence="16" id="KW-1185">Reference proteome</keyword>
<evidence type="ECO:0000256" key="11">
    <source>
        <dbReference type="ARBA" id="ARBA00030211"/>
    </source>
</evidence>
<comment type="subunit">
    <text evidence="3">Heterooctamer of two A chains, two B chains, two C chains and two D chains.</text>
</comment>
<comment type="function">
    <text evidence="9">Cytochrome bo(3) ubiquinol terminal oxidase is the component of the aerobic respiratory chain of E.coli that predominates when cells are grown at high aeration. Has proton pump activity across the membrane in addition to electron transfer, pumping 2 protons/electron.</text>
</comment>
<comment type="caution">
    <text evidence="15">The sequence shown here is derived from an EMBL/GenBank/DDBJ whole genome shotgun (WGS) entry which is preliminary data.</text>
</comment>
<reference evidence="15 16" key="1">
    <citation type="submission" date="2012-10" db="EMBL/GenBank/DDBJ databases">
        <title>Genome sequencing of Tanticharoenia sakaeratensis NBRC 103193.</title>
        <authorList>
            <person name="Azuma Y."/>
            <person name="Hadano H."/>
            <person name="Hirakawa H."/>
            <person name="Matsushita K."/>
        </authorList>
    </citation>
    <scope>NUCLEOTIDE SEQUENCE [LARGE SCALE GENOMIC DNA]</scope>
    <source>
        <strain evidence="15 16">NBRC 103193</strain>
    </source>
</reference>
<evidence type="ECO:0000256" key="12">
    <source>
        <dbReference type="ARBA" id="ARBA00031887"/>
    </source>
</evidence>
<dbReference type="GO" id="GO:0015990">
    <property type="term" value="P:electron transport coupled proton transport"/>
    <property type="evidence" value="ECO:0007669"/>
    <property type="project" value="TreeGrafter"/>
</dbReference>
<organism evidence="15 16">
    <name type="scientific">Tanticharoenia sakaeratensis NBRC 103193</name>
    <dbReference type="NCBI Taxonomy" id="1231623"/>
    <lineage>
        <taxon>Bacteria</taxon>
        <taxon>Pseudomonadati</taxon>
        <taxon>Pseudomonadota</taxon>
        <taxon>Alphaproteobacteria</taxon>
        <taxon>Acetobacterales</taxon>
        <taxon>Acetobacteraceae</taxon>
        <taxon>Tanticharoenia</taxon>
    </lineage>
</organism>
<dbReference type="GO" id="GO:0009319">
    <property type="term" value="C:cytochrome o ubiquinol oxidase complex"/>
    <property type="evidence" value="ECO:0007669"/>
    <property type="project" value="TreeGrafter"/>
</dbReference>
<accession>A0A0D6MJ92</accession>
<keyword evidence="5" id="KW-1003">Cell membrane</keyword>
<dbReference type="PANTHER" id="PTHR36835:SF1">
    <property type="entry name" value="CYTOCHROME BO(3) UBIQUINOL OXIDASE SUBUNIT 4"/>
    <property type="match status" value="1"/>
</dbReference>
<feature type="transmembrane region" description="Helical" evidence="14">
    <location>
        <begin position="76"/>
        <end position="97"/>
    </location>
</feature>
<evidence type="ECO:0000256" key="10">
    <source>
        <dbReference type="ARBA" id="ARBA00030071"/>
    </source>
</evidence>
<dbReference type="GO" id="GO:0005886">
    <property type="term" value="C:plasma membrane"/>
    <property type="evidence" value="ECO:0007669"/>
    <property type="project" value="UniProtKB-SubCell"/>
</dbReference>
<dbReference type="GO" id="GO:0019646">
    <property type="term" value="P:aerobic electron transport chain"/>
    <property type="evidence" value="ECO:0007669"/>
    <property type="project" value="TreeGrafter"/>
</dbReference>
<protein>
    <recommendedName>
        <fullName evidence="4">Cytochrome bo(3) ubiquinol oxidase subunit 4</fullName>
    </recommendedName>
    <alternativeName>
        <fullName evidence="13">Cytochrome o ubiquinol oxidase subunit 4</fullName>
    </alternativeName>
    <alternativeName>
        <fullName evidence="10">Oxidase bo(3) subunit 4</fullName>
    </alternativeName>
    <alternativeName>
        <fullName evidence="11">Ubiquinol oxidase polypeptide IV</fullName>
    </alternativeName>
    <alternativeName>
        <fullName evidence="12">Ubiquinol oxidase subunit 4</fullName>
    </alternativeName>
</protein>
<gene>
    <name evidence="15" type="ORF">Tasa_010_072</name>
</gene>
<evidence type="ECO:0000256" key="13">
    <source>
        <dbReference type="ARBA" id="ARBA00032185"/>
    </source>
</evidence>
<evidence type="ECO:0000313" key="15">
    <source>
        <dbReference type="EMBL" id="GAN53525.1"/>
    </source>
</evidence>
<proteinExistence type="inferred from homology"/>
<dbReference type="EMBL" id="BALE01000010">
    <property type="protein sequence ID" value="GAN53525.1"/>
    <property type="molecule type" value="Genomic_DNA"/>
</dbReference>
<evidence type="ECO:0000256" key="14">
    <source>
        <dbReference type="SAM" id="Phobius"/>
    </source>
</evidence>
<evidence type="ECO:0000256" key="7">
    <source>
        <dbReference type="ARBA" id="ARBA00022989"/>
    </source>
</evidence>
<evidence type="ECO:0000256" key="1">
    <source>
        <dbReference type="ARBA" id="ARBA00004651"/>
    </source>
</evidence>
<evidence type="ECO:0000256" key="4">
    <source>
        <dbReference type="ARBA" id="ARBA00014689"/>
    </source>
</evidence>
<keyword evidence="6 14" id="KW-0812">Transmembrane</keyword>
<keyword evidence="7 14" id="KW-1133">Transmembrane helix</keyword>
<dbReference type="InterPro" id="IPR050968">
    <property type="entry name" value="Cytochrome_c_oxidase_bac_sub4"/>
</dbReference>
<evidence type="ECO:0000256" key="9">
    <source>
        <dbReference type="ARBA" id="ARBA00025694"/>
    </source>
</evidence>
<dbReference type="Pfam" id="PF03626">
    <property type="entry name" value="COX4_pro"/>
    <property type="match status" value="1"/>
</dbReference>
<dbReference type="GO" id="GO:0009486">
    <property type="term" value="F:cytochrome bo3 ubiquinol oxidase activity"/>
    <property type="evidence" value="ECO:0007669"/>
    <property type="project" value="TreeGrafter"/>
</dbReference>
<dbReference type="AlphaFoldDB" id="A0A0D6MJ92"/>
<dbReference type="InterPro" id="IPR005171">
    <property type="entry name" value="Cyt_c_oxidase_su4_prok"/>
</dbReference>
<evidence type="ECO:0000256" key="3">
    <source>
        <dbReference type="ARBA" id="ARBA00011700"/>
    </source>
</evidence>
<dbReference type="OrthoDB" id="7278008at2"/>
<sequence>MSAQDAKERAHDARVYQVGLVLALVLSAVPFGAVALGLLPASGLLWMIAICAIVQILVHFRCFLHIDLSSNHRHDLQLILFSVCIVILMAGGTLWVIGNQRAMMM</sequence>
<dbReference type="PANTHER" id="PTHR36835">
    <property type="entry name" value="CYTOCHROME BO(3) UBIQUINOL OXIDASE SUBUNIT 4"/>
    <property type="match status" value="1"/>
</dbReference>
<evidence type="ECO:0000256" key="2">
    <source>
        <dbReference type="ARBA" id="ARBA00008079"/>
    </source>
</evidence>